<name>A0A7C8M8N8_9PLEO</name>
<dbReference type="PANTHER" id="PTHR15002">
    <property type="entry name" value="RIBOSOMAL BIOGENESIS PROTEIN LAS1L"/>
    <property type="match status" value="1"/>
</dbReference>
<dbReference type="AlphaFoldDB" id="A0A7C8M8N8"/>
<dbReference type="GO" id="GO:0000470">
    <property type="term" value="P:maturation of LSU-rRNA"/>
    <property type="evidence" value="ECO:0007669"/>
    <property type="project" value="TreeGrafter"/>
</dbReference>
<dbReference type="Proteomes" id="UP000481861">
    <property type="component" value="Unassembled WGS sequence"/>
</dbReference>
<dbReference type="GO" id="GO:0000460">
    <property type="term" value="P:maturation of 5.8S rRNA"/>
    <property type="evidence" value="ECO:0007669"/>
    <property type="project" value="TreeGrafter"/>
</dbReference>
<organism evidence="1 2">
    <name type="scientific">Massariosphaeria phaeospora</name>
    <dbReference type="NCBI Taxonomy" id="100035"/>
    <lineage>
        <taxon>Eukaryota</taxon>
        <taxon>Fungi</taxon>
        <taxon>Dikarya</taxon>
        <taxon>Ascomycota</taxon>
        <taxon>Pezizomycotina</taxon>
        <taxon>Dothideomycetes</taxon>
        <taxon>Pleosporomycetidae</taxon>
        <taxon>Pleosporales</taxon>
        <taxon>Pleosporales incertae sedis</taxon>
        <taxon>Massariosphaeria</taxon>
    </lineage>
</organism>
<comment type="caution">
    <text evidence="1">The sequence shown here is derived from an EMBL/GenBank/DDBJ whole genome shotgun (WGS) entry which is preliminary data.</text>
</comment>
<evidence type="ECO:0000313" key="1">
    <source>
        <dbReference type="EMBL" id="KAF2873820.1"/>
    </source>
</evidence>
<protein>
    <submittedName>
        <fullName evidence="1">Las1-like-domain-containing protein</fullName>
    </submittedName>
</protein>
<dbReference type="GO" id="GO:0090730">
    <property type="term" value="C:Las1 complex"/>
    <property type="evidence" value="ECO:0007669"/>
    <property type="project" value="InterPro"/>
</dbReference>
<dbReference type="Pfam" id="PF04031">
    <property type="entry name" value="Las1"/>
    <property type="match status" value="1"/>
</dbReference>
<keyword evidence="2" id="KW-1185">Reference proteome</keyword>
<gene>
    <name evidence="1" type="ORF">BDV95DRAFT_489681</name>
</gene>
<accession>A0A7C8M8N8</accession>
<dbReference type="GO" id="GO:0030687">
    <property type="term" value="C:preribosome, large subunit precursor"/>
    <property type="evidence" value="ECO:0007669"/>
    <property type="project" value="TreeGrafter"/>
</dbReference>
<sequence>MTVRFVVTPWRDSDELLQLRRDLYNPGVDAGDRRQCAVNKVFAWRVRKQELPLLLESTADLVDAVLQDERNVLPHNSLRLLYSTAVSRFITGISDTQTELARSRPVWFAPGTTLQFPQSLLETRHCIVHRHLPTLYELKRAAKESLDWLWEWYWSHLDIAFAADKQRGGGGAPHENAGQAISSKEVKDRVQSLLKTYVRERKSEIKTRQGKRDGSKAADAAVASFCFHNPAANQGVLAALLVDDKALLPADRKFGTSMSGAFLIWTPFLRAVTAALPPLLDIMVTRMLAIMNGSPRNSSTEDHPVREALYLWLLHILSSGEWREARKKTSQHGVVTELLGTLFTSPTYWNLRLARALLENEDLPDRAAWMPVLEAATSEDAMEVDGERGASATAVGEDTEVENMATALPASENTVTNGNSGRIEKLRGPQKVVGLWRPQPIGVWPKGWEDDS</sequence>
<dbReference type="InterPro" id="IPR007174">
    <property type="entry name" value="Las1"/>
</dbReference>
<dbReference type="EMBL" id="JAADJZ010000007">
    <property type="protein sequence ID" value="KAF2873820.1"/>
    <property type="molecule type" value="Genomic_DNA"/>
</dbReference>
<proteinExistence type="predicted"/>
<dbReference type="PANTHER" id="PTHR15002:SF0">
    <property type="entry name" value="RIBOSOMAL BIOGENESIS PROTEIN LAS1L"/>
    <property type="match status" value="1"/>
</dbReference>
<dbReference type="OrthoDB" id="10263222at2759"/>
<reference evidence="1 2" key="1">
    <citation type="submission" date="2020-01" db="EMBL/GenBank/DDBJ databases">
        <authorList>
            <consortium name="DOE Joint Genome Institute"/>
            <person name="Haridas S."/>
            <person name="Albert R."/>
            <person name="Binder M."/>
            <person name="Bloem J."/>
            <person name="Labutti K."/>
            <person name="Salamov A."/>
            <person name="Andreopoulos B."/>
            <person name="Baker S.E."/>
            <person name="Barry K."/>
            <person name="Bills G."/>
            <person name="Bluhm B.H."/>
            <person name="Cannon C."/>
            <person name="Castanera R."/>
            <person name="Culley D.E."/>
            <person name="Daum C."/>
            <person name="Ezra D."/>
            <person name="Gonzalez J.B."/>
            <person name="Henrissat B."/>
            <person name="Kuo A."/>
            <person name="Liang C."/>
            <person name="Lipzen A."/>
            <person name="Lutzoni F."/>
            <person name="Magnuson J."/>
            <person name="Mondo S."/>
            <person name="Nolan M."/>
            <person name="Ohm R."/>
            <person name="Pangilinan J."/>
            <person name="Park H.-J.H."/>
            <person name="Ramirez L."/>
            <person name="Alfaro M."/>
            <person name="Sun H."/>
            <person name="Tritt A."/>
            <person name="Yoshinaga Y."/>
            <person name="Zwiers L.-H.L."/>
            <person name="Turgeon B.G."/>
            <person name="Goodwin S.B."/>
            <person name="Spatafora J.W."/>
            <person name="Crous P.W."/>
            <person name="Grigoriev I.V."/>
        </authorList>
    </citation>
    <scope>NUCLEOTIDE SEQUENCE [LARGE SCALE GENOMIC DNA]</scope>
    <source>
        <strain evidence="1 2">CBS 611.86</strain>
    </source>
</reference>
<dbReference type="GO" id="GO:0004519">
    <property type="term" value="F:endonuclease activity"/>
    <property type="evidence" value="ECO:0007669"/>
    <property type="project" value="InterPro"/>
</dbReference>
<evidence type="ECO:0000313" key="2">
    <source>
        <dbReference type="Proteomes" id="UP000481861"/>
    </source>
</evidence>